<dbReference type="PANTHER" id="PTHR31707">
    <property type="entry name" value="PECTINESTERASE"/>
    <property type="match status" value="1"/>
</dbReference>
<dbReference type="NCBIfam" id="TIGR01614">
    <property type="entry name" value="PME_inhib"/>
    <property type="match status" value="1"/>
</dbReference>
<name>A0AAW1N9Q1_SAPOF</name>
<evidence type="ECO:0000256" key="2">
    <source>
        <dbReference type="ARBA" id="ARBA00006027"/>
    </source>
</evidence>
<evidence type="ECO:0000256" key="4">
    <source>
        <dbReference type="ARBA" id="ARBA00022801"/>
    </source>
</evidence>
<dbReference type="EMBL" id="JBDFQZ010000001">
    <property type="protein sequence ID" value="KAK9756927.1"/>
    <property type="molecule type" value="Genomic_DNA"/>
</dbReference>
<dbReference type="FunFam" id="2.160.20.10:FF:000001">
    <property type="entry name" value="Pectinesterase"/>
    <property type="match status" value="1"/>
</dbReference>
<dbReference type="Gene3D" id="2.160.20.10">
    <property type="entry name" value="Single-stranded right-handed beta-helix, Pectin lyase-like"/>
    <property type="match status" value="1"/>
</dbReference>
<evidence type="ECO:0000256" key="1">
    <source>
        <dbReference type="ARBA" id="ARBA00005184"/>
    </source>
</evidence>
<gene>
    <name evidence="9" type="ORF">RND81_01G130300</name>
</gene>
<dbReference type="InterPro" id="IPR012334">
    <property type="entry name" value="Pectin_lyas_fold"/>
</dbReference>
<evidence type="ECO:0000256" key="3">
    <source>
        <dbReference type="ARBA" id="ARBA00007786"/>
    </source>
</evidence>
<accession>A0AAW1N9Q1</accession>
<dbReference type="SUPFAM" id="SSF101148">
    <property type="entry name" value="Plant invertase/pectin methylesterase inhibitor"/>
    <property type="match status" value="1"/>
</dbReference>
<dbReference type="Gene3D" id="1.20.140.40">
    <property type="entry name" value="Invertase/pectin methylesterase inhibitor family protein"/>
    <property type="match status" value="1"/>
</dbReference>
<evidence type="ECO:0000256" key="5">
    <source>
        <dbReference type="ARBA" id="ARBA00023085"/>
    </source>
</evidence>
<proteinExistence type="inferred from homology"/>
<comment type="similarity">
    <text evidence="2">In the N-terminal section; belongs to the PMEI family.</text>
</comment>
<dbReference type="GO" id="GO:0045490">
    <property type="term" value="P:pectin catabolic process"/>
    <property type="evidence" value="ECO:0007669"/>
    <property type="project" value="UniProtKB-UniRule"/>
</dbReference>
<dbReference type="GO" id="GO:0030599">
    <property type="term" value="F:pectinesterase activity"/>
    <property type="evidence" value="ECO:0007669"/>
    <property type="project" value="UniProtKB-UniRule"/>
</dbReference>
<dbReference type="GO" id="GO:0004857">
    <property type="term" value="F:enzyme inhibitor activity"/>
    <property type="evidence" value="ECO:0007669"/>
    <property type="project" value="InterPro"/>
</dbReference>
<feature type="domain" description="Pectinesterase inhibitor" evidence="8">
    <location>
        <begin position="42"/>
        <end position="197"/>
    </location>
</feature>
<sequence>MNLTKKTKFVLLPLSFLTITFLVLFPTFKTSQTTHNHLHIHRNLAIAESHCDGTLYHDLCVDTLSAIPNLHKKSMAEVLCHTLNVTEDEVRSSESNVTGLECANKDALSPLQKHGLADCHELLQRTMDELRTVYREMTSQCGPARHFTDMVTFLSAAMTYQYTCLDGFAVGSNRTIRQFIQPGLFNISHHVSNSLVMLKKVHAPRHCNSSSPPYYNKYGGDEDDLADANRVDPSGFPGWMKKRDRRILQQANATTRADLVVAKDGSGNFTTVEAAVAAAPNNSDTRFVIYIKGGAYYENIEVDKKKRNIMFLGDGIGKTMIKGNRNVVDGWTTFRSATLAVVGTGFIAKGITVENYAGPSKHQAVALRSGSDLSAFYQCSFIGYQDTLYTHSLRQFYRECDIYGTVDFIFGNAAVVFQNCNLYARKPLDNQKNIFTAQGREDPNQNTGISILNCKVSAASDLAPNKTAFKSYLGRPWKMYSRTVFLLSNIDDVIDPAGWLEWSGDFALSTLYYGEYKNRGPGSNTSARVTWPGYRVINSSSEASNFTVGNFIEGSVWLPPTGISFYLNLTA</sequence>
<keyword evidence="10" id="KW-1185">Reference proteome</keyword>
<keyword evidence="4 7" id="KW-0378">Hydrolase</keyword>
<dbReference type="PROSITE" id="PS00503">
    <property type="entry name" value="PECTINESTERASE_2"/>
    <property type="match status" value="1"/>
</dbReference>
<dbReference type="SMART" id="SM00856">
    <property type="entry name" value="PMEI"/>
    <property type="match status" value="1"/>
</dbReference>
<keyword evidence="5 7" id="KW-0063">Aspartyl esterase</keyword>
<dbReference type="SUPFAM" id="SSF51126">
    <property type="entry name" value="Pectin lyase-like"/>
    <property type="match status" value="1"/>
</dbReference>
<dbReference type="Pfam" id="PF04043">
    <property type="entry name" value="PMEI"/>
    <property type="match status" value="1"/>
</dbReference>
<dbReference type="Pfam" id="PF01095">
    <property type="entry name" value="Pectinesterase"/>
    <property type="match status" value="1"/>
</dbReference>
<protein>
    <recommendedName>
        <fullName evidence="7">Pectinesterase</fullName>
        <ecNumber evidence="7">3.1.1.11</ecNumber>
    </recommendedName>
</protein>
<dbReference type="InterPro" id="IPR033131">
    <property type="entry name" value="Pectinesterase_Asp_AS"/>
</dbReference>
<dbReference type="InterPro" id="IPR006501">
    <property type="entry name" value="Pectinesterase_inhib_dom"/>
</dbReference>
<feature type="active site" evidence="6">
    <location>
        <position position="407"/>
    </location>
</feature>
<evidence type="ECO:0000259" key="8">
    <source>
        <dbReference type="SMART" id="SM00856"/>
    </source>
</evidence>
<evidence type="ECO:0000256" key="6">
    <source>
        <dbReference type="PROSITE-ProRule" id="PRU10040"/>
    </source>
</evidence>
<comment type="similarity">
    <text evidence="3">In the C-terminal section; belongs to the pectinesterase family.</text>
</comment>
<dbReference type="GO" id="GO:0042545">
    <property type="term" value="P:cell wall modification"/>
    <property type="evidence" value="ECO:0007669"/>
    <property type="project" value="UniProtKB-UniRule"/>
</dbReference>
<comment type="catalytic activity">
    <reaction evidence="7">
        <text>[(1-&gt;4)-alpha-D-galacturonosyl methyl ester](n) + n H2O = [(1-&gt;4)-alpha-D-galacturonosyl](n) + n methanol + n H(+)</text>
        <dbReference type="Rhea" id="RHEA:22380"/>
        <dbReference type="Rhea" id="RHEA-COMP:14570"/>
        <dbReference type="Rhea" id="RHEA-COMP:14573"/>
        <dbReference type="ChEBI" id="CHEBI:15377"/>
        <dbReference type="ChEBI" id="CHEBI:15378"/>
        <dbReference type="ChEBI" id="CHEBI:17790"/>
        <dbReference type="ChEBI" id="CHEBI:140522"/>
        <dbReference type="ChEBI" id="CHEBI:140523"/>
        <dbReference type="EC" id="3.1.1.11"/>
    </reaction>
</comment>
<dbReference type="InterPro" id="IPR035513">
    <property type="entry name" value="Invertase/methylesterase_inhib"/>
</dbReference>
<organism evidence="9 10">
    <name type="scientific">Saponaria officinalis</name>
    <name type="common">Common soapwort</name>
    <name type="synonym">Lychnis saponaria</name>
    <dbReference type="NCBI Taxonomy" id="3572"/>
    <lineage>
        <taxon>Eukaryota</taxon>
        <taxon>Viridiplantae</taxon>
        <taxon>Streptophyta</taxon>
        <taxon>Embryophyta</taxon>
        <taxon>Tracheophyta</taxon>
        <taxon>Spermatophyta</taxon>
        <taxon>Magnoliopsida</taxon>
        <taxon>eudicotyledons</taxon>
        <taxon>Gunneridae</taxon>
        <taxon>Pentapetalae</taxon>
        <taxon>Caryophyllales</taxon>
        <taxon>Caryophyllaceae</taxon>
        <taxon>Caryophylleae</taxon>
        <taxon>Saponaria</taxon>
    </lineage>
</organism>
<dbReference type="CDD" id="cd15798">
    <property type="entry name" value="PMEI-like_3"/>
    <property type="match status" value="1"/>
</dbReference>
<evidence type="ECO:0000256" key="7">
    <source>
        <dbReference type="RuleBase" id="RU000589"/>
    </source>
</evidence>
<comment type="caution">
    <text evidence="9">The sequence shown here is derived from an EMBL/GenBank/DDBJ whole genome shotgun (WGS) entry which is preliminary data.</text>
</comment>
<dbReference type="InterPro" id="IPR011050">
    <property type="entry name" value="Pectin_lyase_fold/virulence"/>
</dbReference>
<dbReference type="InterPro" id="IPR000070">
    <property type="entry name" value="Pectinesterase_cat"/>
</dbReference>
<evidence type="ECO:0000313" key="9">
    <source>
        <dbReference type="EMBL" id="KAK9756927.1"/>
    </source>
</evidence>
<dbReference type="Proteomes" id="UP001443914">
    <property type="component" value="Unassembled WGS sequence"/>
</dbReference>
<dbReference type="EC" id="3.1.1.11" evidence="7"/>
<reference evidence="9" key="1">
    <citation type="submission" date="2024-03" db="EMBL/GenBank/DDBJ databases">
        <title>WGS assembly of Saponaria officinalis var. Norfolk2.</title>
        <authorList>
            <person name="Jenkins J."/>
            <person name="Shu S."/>
            <person name="Grimwood J."/>
            <person name="Barry K."/>
            <person name="Goodstein D."/>
            <person name="Schmutz J."/>
            <person name="Leebens-Mack J."/>
            <person name="Osbourn A."/>
        </authorList>
    </citation>
    <scope>NUCLEOTIDE SEQUENCE [LARGE SCALE GENOMIC DNA]</scope>
    <source>
        <strain evidence="9">JIC</strain>
    </source>
</reference>
<comment type="pathway">
    <text evidence="1 7">Glycan metabolism; pectin degradation; 2-dehydro-3-deoxy-D-gluconate from pectin: step 1/5.</text>
</comment>
<evidence type="ECO:0000313" key="10">
    <source>
        <dbReference type="Proteomes" id="UP001443914"/>
    </source>
</evidence>
<dbReference type="AlphaFoldDB" id="A0AAW1N9Q1"/>